<dbReference type="PANTHER" id="PTHR31713">
    <property type="entry name" value="OS02G0177800 PROTEIN"/>
    <property type="match status" value="1"/>
</dbReference>
<dbReference type="Proteomes" id="UP000265515">
    <property type="component" value="Unassembled WGS sequence"/>
</dbReference>
<evidence type="ECO:0000259" key="3">
    <source>
        <dbReference type="Pfam" id="PF20451"/>
    </source>
</evidence>
<accession>A0A388K5W5</accession>
<dbReference type="Pfam" id="PF20451">
    <property type="entry name" value="Calmod_bind_M"/>
    <property type="match status" value="1"/>
</dbReference>
<dbReference type="InterPro" id="IPR046831">
    <property type="entry name" value="Calmodulin_bind_N"/>
</dbReference>
<sequence length="281" mass="30971">MLSGPGLALMGKESNSNSSGDVQTTNTTTAAAMTRPLRLRFSGKLATPMFTCSVLEGAEGNRISVSVLDTMTDQVIGIGPEASLKVEVVVLEGDFVHQEKDSWTADEFESCMVKERDGKRPLLLGDTRMTLKAGVGILKDLAFSDNSSWVRSRKFRLGVRVSPGTVPAGVRVQEAVSEPFSVRDNRGELYKKHYPPALDDEIWRLEGIGKGGAFDRRLQSCGVHNVEDLLRTFVLDPRKLRKVRGIRVAFCFVVLLWCDWGPIVVLLGCYCGAIDVLLWCY</sequence>
<evidence type="ECO:0000313" key="4">
    <source>
        <dbReference type="EMBL" id="GBG65406.1"/>
    </source>
</evidence>
<keyword evidence="5" id="KW-1185">Reference proteome</keyword>
<dbReference type="OrthoDB" id="1604062at2759"/>
<dbReference type="InterPro" id="IPR012416">
    <property type="entry name" value="CBP60"/>
</dbReference>
<dbReference type="GO" id="GO:0005634">
    <property type="term" value="C:nucleus"/>
    <property type="evidence" value="ECO:0007669"/>
    <property type="project" value="TreeGrafter"/>
</dbReference>
<dbReference type="GO" id="GO:0003700">
    <property type="term" value="F:DNA-binding transcription factor activity"/>
    <property type="evidence" value="ECO:0007669"/>
    <property type="project" value="TreeGrafter"/>
</dbReference>
<feature type="domain" description="Calmodulin binding protein central" evidence="3">
    <location>
        <begin position="197"/>
        <end position="244"/>
    </location>
</feature>
<reference evidence="4 5" key="1">
    <citation type="journal article" date="2018" name="Cell">
        <title>The Chara Genome: Secondary Complexity and Implications for Plant Terrestrialization.</title>
        <authorList>
            <person name="Nishiyama T."/>
            <person name="Sakayama H."/>
            <person name="Vries J.D."/>
            <person name="Buschmann H."/>
            <person name="Saint-Marcoux D."/>
            <person name="Ullrich K.K."/>
            <person name="Haas F.B."/>
            <person name="Vanderstraeten L."/>
            <person name="Becker D."/>
            <person name="Lang D."/>
            <person name="Vosolsobe S."/>
            <person name="Rombauts S."/>
            <person name="Wilhelmsson P.K.I."/>
            <person name="Janitza P."/>
            <person name="Kern R."/>
            <person name="Heyl A."/>
            <person name="Rumpler F."/>
            <person name="Villalobos L.I.A.C."/>
            <person name="Clay J.M."/>
            <person name="Skokan R."/>
            <person name="Toyoda A."/>
            <person name="Suzuki Y."/>
            <person name="Kagoshima H."/>
            <person name="Schijlen E."/>
            <person name="Tajeshwar N."/>
            <person name="Catarino B."/>
            <person name="Hetherington A.J."/>
            <person name="Saltykova A."/>
            <person name="Bonnot C."/>
            <person name="Breuninger H."/>
            <person name="Symeonidi A."/>
            <person name="Radhakrishnan G.V."/>
            <person name="Van Nieuwerburgh F."/>
            <person name="Deforce D."/>
            <person name="Chang C."/>
            <person name="Karol K.G."/>
            <person name="Hedrich R."/>
            <person name="Ulvskov P."/>
            <person name="Glockner G."/>
            <person name="Delwiche C.F."/>
            <person name="Petrasek J."/>
            <person name="Van de Peer Y."/>
            <person name="Friml J."/>
            <person name="Beilby M."/>
            <person name="Dolan L."/>
            <person name="Kohara Y."/>
            <person name="Sugano S."/>
            <person name="Fujiyama A."/>
            <person name="Delaux P.-M."/>
            <person name="Quint M."/>
            <person name="TheiBen G."/>
            <person name="Hagemann M."/>
            <person name="Harholt J."/>
            <person name="Dunand C."/>
            <person name="Zachgo S."/>
            <person name="Langdale J."/>
            <person name="Maumus F."/>
            <person name="Straeten D.V.D."/>
            <person name="Gould S.B."/>
            <person name="Rensing S.A."/>
        </authorList>
    </citation>
    <scope>NUCLEOTIDE SEQUENCE [LARGE SCALE GENOMIC DNA]</scope>
    <source>
        <strain evidence="4 5">S276</strain>
    </source>
</reference>
<dbReference type="STRING" id="69332.A0A388K5W5"/>
<dbReference type="InterPro" id="IPR046830">
    <property type="entry name" value="Calmod_bind_M"/>
</dbReference>
<feature type="domain" description="Calmodulin binding protein-like N-terminal" evidence="2">
    <location>
        <begin position="37"/>
        <end position="185"/>
    </location>
</feature>
<name>A0A388K5W5_CHABU</name>
<evidence type="ECO:0000256" key="1">
    <source>
        <dbReference type="SAM" id="MobiDB-lite"/>
    </source>
</evidence>
<feature type="compositionally biased region" description="Polar residues" evidence="1">
    <location>
        <begin position="13"/>
        <end position="23"/>
    </location>
</feature>
<dbReference type="OMA" id="NEDNDDW"/>
<feature type="region of interest" description="Disordered" evidence="1">
    <location>
        <begin position="1"/>
        <end position="31"/>
    </location>
</feature>
<dbReference type="GO" id="GO:0043565">
    <property type="term" value="F:sequence-specific DNA binding"/>
    <property type="evidence" value="ECO:0007669"/>
    <property type="project" value="TreeGrafter"/>
</dbReference>
<gene>
    <name evidence="4" type="ORF">CBR_g50767</name>
</gene>
<evidence type="ECO:0000313" key="5">
    <source>
        <dbReference type="Proteomes" id="UP000265515"/>
    </source>
</evidence>
<dbReference type="PANTHER" id="PTHR31713:SF96">
    <property type="entry name" value="OS02G0562300 PROTEIN"/>
    <property type="match status" value="1"/>
</dbReference>
<dbReference type="AlphaFoldDB" id="A0A388K5W5"/>
<protein>
    <submittedName>
        <fullName evidence="4">Uncharacterized protein</fullName>
    </submittedName>
</protein>
<comment type="caution">
    <text evidence="4">The sequence shown here is derived from an EMBL/GenBank/DDBJ whole genome shotgun (WGS) entry which is preliminary data.</text>
</comment>
<dbReference type="GO" id="GO:0080142">
    <property type="term" value="P:regulation of salicylic acid biosynthetic process"/>
    <property type="evidence" value="ECO:0007669"/>
    <property type="project" value="TreeGrafter"/>
</dbReference>
<dbReference type="GO" id="GO:0005516">
    <property type="term" value="F:calmodulin binding"/>
    <property type="evidence" value="ECO:0007669"/>
    <property type="project" value="InterPro"/>
</dbReference>
<organism evidence="4 5">
    <name type="scientific">Chara braunii</name>
    <name type="common">Braun's stonewort</name>
    <dbReference type="NCBI Taxonomy" id="69332"/>
    <lineage>
        <taxon>Eukaryota</taxon>
        <taxon>Viridiplantae</taxon>
        <taxon>Streptophyta</taxon>
        <taxon>Charophyceae</taxon>
        <taxon>Charales</taxon>
        <taxon>Characeae</taxon>
        <taxon>Chara</taxon>
    </lineage>
</organism>
<evidence type="ECO:0000259" key="2">
    <source>
        <dbReference type="Pfam" id="PF07887"/>
    </source>
</evidence>
<dbReference type="Gramene" id="GBG65406">
    <property type="protein sequence ID" value="GBG65406"/>
    <property type="gene ID" value="CBR_g50767"/>
</dbReference>
<dbReference type="Pfam" id="PF07887">
    <property type="entry name" value="Calmodulin_bind"/>
    <property type="match status" value="1"/>
</dbReference>
<dbReference type="EMBL" id="BFEA01000061">
    <property type="protein sequence ID" value="GBG65406.1"/>
    <property type="molecule type" value="Genomic_DNA"/>
</dbReference>
<proteinExistence type="predicted"/>